<evidence type="ECO:0000256" key="1">
    <source>
        <dbReference type="ARBA" id="ARBA00022723"/>
    </source>
</evidence>
<dbReference type="PANTHER" id="PTHR32410:SF176">
    <property type="entry name" value="CHP-RICH ZINC FINGER PROTEIN-LIKE-RELATED"/>
    <property type="match status" value="1"/>
</dbReference>
<keyword evidence="3" id="KW-0863">Zinc-finger</keyword>
<proteinExistence type="predicted"/>
<evidence type="ECO:0000256" key="2">
    <source>
        <dbReference type="ARBA" id="ARBA00022737"/>
    </source>
</evidence>
<evidence type="ECO:0000259" key="5">
    <source>
        <dbReference type="PROSITE" id="PS50081"/>
    </source>
</evidence>
<keyword evidence="2" id="KW-0677">Repeat</keyword>
<evidence type="ECO:0000313" key="7">
    <source>
        <dbReference type="RefSeq" id="XP_019096487.1"/>
    </source>
</evidence>
<keyword evidence="4" id="KW-0862">Zinc</keyword>
<dbReference type="PROSITE" id="PS50081">
    <property type="entry name" value="ZF_DAG_PE_2"/>
    <property type="match status" value="2"/>
</dbReference>
<gene>
    <name evidence="7" type="primary">LOC104767990</name>
</gene>
<reference evidence="7" key="2">
    <citation type="submission" date="2025-08" db="UniProtKB">
        <authorList>
            <consortium name="RefSeq"/>
        </authorList>
    </citation>
    <scope>IDENTIFICATION</scope>
    <source>
        <tissue evidence="7">Leaf</tissue>
    </source>
</reference>
<dbReference type="Pfam" id="PF03107">
    <property type="entry name" value="C1_2"/>
    <property type="match status" value="6"/>
</dbReference>
<keyword evidence="6" id="KW-1185">Reference proteome</keyword>
<accession>A0ABM1RBU9</accession>
<dbReference type="SMART" id="SM00109">
    <property type="entry name" value="C1"/>
    <property type="match status" value="2"/>
</dbReference>
<evidence type="ECO:0000256" key="4">
    <source>
        <dbReference type="ARBA" id="ARBA00022833"/>
    </source>
</evidence>
<dbReference type="InterPro" id="IPR053192">
    <property type="entry name" value="Vacuole_Formation_Reg"/>
</dbReference>
<dbReference type="InterPro" id="IPR001965">
    <property type="entry name" value="Znf_PHD"/>
</dbReference>
<dbReference type="PANTHER" id="PTHR32410">
    <property type="entry name" value="CYSTEINE/HISTIDINE-RICH C1 DOMAIN FAMILY PROTEIN"/>
    <property type="match status" value="1"/>
</dbReference>
<feature type="domain" description="Phorbol-ester/DAG-type" evidence="5">
    <location>
        <begin position="24"/>
        <end position="74"/>
    </location>
</feature>
<keyword evidence="1" id="KW-0479">Metal-binding</keyword>
<dbReference type="InterPro" id="IPR046349">
    <property type="entry name" value="C1-like_sf"/>
</dbReference>
<reference evidence="6" key="1">
    <citation type="journal article" date="2014" name="Nat. Commun.">
        <title>The emerging biofuel crop Camelina sativa retains a highly undifferentiated hexaploid genome structure.</title>
        <authorList>
            <person name="Kagale S."/>
            <person name="Koh C."/>
            <person name="Nixon J."/>
            <person name="Bollina V."/>
            <person name="Clarke W.E."/>
            <person name="Tuteja R."/>
            <person name="Spillane C."/>
            <person name="Robinson S.J."/>
            <person name="Links M.G."/>
            <person name="Clarke C."/>
            <person name="Higgins E.E."/>
            <person name="Huebert T."/>
            <person name="Sharpe A.G."/>
            <person name="Parkin I.A."/>
        </authorList>
    </citation>
    <scope>NUCLEOTIDE SEQUENCE [LARGE SCALE GENOMIC DNA]</scope>
    <source>
        <strain evidence="6">cv. DH55</strain>
    </source>
</reference>
<evidence type="ECO:0000256" key="3">
    <source>
        <dbReference type="ARBA" id="ARBA00022771"/>
    </source>
</evidence>
<sequence length="606" mass="70146">MDQKSHRVKIPCNHPLRVVELKYAKEFQIRSLANRSHECDGCGKVSGFGYYCSSCEFGAHEECIDFPDIVNFICHSRHPLEKVLAETVDYNVDVCNFCDEELGDQIYHCFLCNFSIDLYCSIVQPPRTIYQPKSHHHEFTLLARKVSFTCNACGMIGDRNPYICIECDFMLHRDCVDLPRVMNINRHECRISRSYRLSPGDWECGVCRKRVDWTFGAFSCLYCRKYVVHSKCATREDVWDGEELEDKPKDKEIERSYKYINSNHEIIHFSHEHNLFDNAGFDAADFEKVCDACVIPINSDPFFKCVQCEFSIHQICSRLPRMKRNIFHSHKLSLLVDDKADKPFKCTYCLQHFDGFRYYCQSHYCKKSGFLLDLRCSTICEPFHHELHPHPLYRTSREHKMCGACGEESKYVLSCTVCEFALGMECATLPRKVKHRCDDHSLSLNHGAGNSSGQLWCDICEGKTDPNVWFYGCDDCGVTLHIKCVLGDMYHFKPGKEYLGGELVPNTGMLRPLCIVCQNRCMFPQFLKATSESDSTIVYACSMECADSYKWRLEVRLGNVPTYRKGPSRETHTKLLFSEMISYMRSTYQRYGSNSLKHLMLISVLQ</sequence>
<feature type="domain" description="Phorbol-ester/DAG-type" evidence="5">
    <location>
        <begin position="136"/>
        <end position="189"/>
    </location>
</feature>
<dbReference type="SMART" id="SM00249">
    <property type="entry name" value="PHD"/>
    <property type="match status" value="5"/>
</dbReference>
<dbReference type="InterPro" id="IPR002219">
    <property type="entry name" value="PKC_DAG/PE"/>
</dbReference>
<name>A0ABM1RBU9_CAMSA</name>
<dbReference type="Pfam" id="PF22926">
    <property type="entry name" value="C1-like_CT"/>
    <property type="match status" value="1"/>
</dbReference>
<protein>
    <submittedName>
        <fullName evidence="7">Uncharacterized protein LOC104767990</fullName>
    </submittedName>
</protein>
<dbReference type="GeneID" id="104767990"/>
<organism evidence="6 7">
    <name type="scientific">Camelina sativa</name>
    <name type="common">False flax</name>
    <name type="synonym">Myagrum sativum</name>
    <dbReference type="NCBI Taxonomy" id="90675"/>
    <lineage>
        <taxon>Eukaryota</taxon>
        <taxon>Viridiplantae</taxon>
        <taxon>Streptophyta</taxon>
        <taxon>Embryophyta</taxon>
        <taxon>Tracheophyta</taxon>
        <taxon>Spermatophyta</taxon>
        <taxon>Magnoliopsida</taxon>
        <taxon>eudicotyledons</taxon>
        <taxon>Gunneridae</taxon>
        <taxon>Pentapetalae</taxon>
        <taxon>rosids</taxon>
        <taxon>malvids</taxon>
        <taxon>Brassicales</taxon>
        <taxon>Brassicaceae</taxon>
        <taxon>Camelineae</taxon>
        <taxon>Camelina</taxon>
    </lineage>
</organism>
<dbReference type="InterPro" id="IPR054483">
    <property type="entry name" value="DC1-like_CT"/>
</dbReference>
<dbReference type="InterPro" id="IPR004146">
    <property type="entry name" value="DC1"/>
</dbReference>
<dbReference type="SUPFAM" id="SSF57889">
    <property type="entry name" value="Cysteine-rich domain"/>
    <property type="match status" value="5"/>
</dbReference>
<evidence type="ECO:0000313" key="6">
    <source>
        <dbReference type="Proteomes" id="UP000694864"/>
    </source>
</evidence>
<dbReference type="Proteomes" id="UP000694864">
    <property type="component" value="Chromosome 19"/>
</dbReference>
<dbReference type="RefSeq" id="XP_019096487.1">
    <property type="nucleotide sequence ID" value="XM_019240942.1"/>
</dbReference>